<proteinExistence type="inferred from homology"/>
<dbReference type="SMART" id="SM00900">
    <property type="entry name" value="FMN_bind"/>
    <property type="match status" value="1"/>
</dbReference>
<dbReference type="STRING" id="573058.SAMN00017477_0442"/>
<keyword evidence="5 6" id="KW-0249">Electron transport</keyword>
<evidence type="ECO:0000313" key="8">
    <source>
        <dbReference type="EMBL" id="SMB82296.1"/>
    </source>
</evidence>
<dbReference type="EMBL" id="FWWR01000009">
    <property type="protein sequence ID" value="SMB82296.1"/>
    <property type="molecule type" value="Genomic_DNA"/>
</dbReference>
<dbReference type="GO" id="GO:0010181">
    <property type="term" value="F:FMN binding"/>
    <property type="evidence" value="ECO:0007669"/>
    <property type="project" value="InterPro"/>
</dbReference>
<reference evidence="9" key="1">
    <citation type="submission" date="2017-04" db="EMBL/GenBank/DDBJ databases">
        <authorList>
            <person name="Varghese N."/>
            <person name="Submissions S."/>
        </authorList>
    </citation>
    <scope>NUCLEOTIDE SEQUENCE [LARGE SCALE GENOMIC DNA]</scope>
    <source>
        <strain evidence="9">DSM 20463</strain>
    </source>
</reference>
<feature type="modified residue" description="FMN phosphoryl threonine" evidence="6">
    <location>
        <position position="170"/>
    </location>
</feature>
<comment type="similarity">
    <text evidence="6">Belongs to the RnfG family.</text>
</comment>
<comment type="subunit">
    <text evidence="6">The complex is composed of six subunits: RnfA, RnfB, RnfC, RnfD, RnfE and RnfG.</text>
</comment>
<feature type="domain" description="FMN-binding" evidence="7">
    <location>
        <begin position="97"/>
        <end position="187"/>
    </location>
</feature>
<dbReference type="GO" id="GO:0005886">
    <property type="term" value="C:plasma membrane"/>
    <property type="evidence" value="ECO:0007669"/>
    <property type="project" value="UniProtKB-SubCell"/>
</dbReference>
<protein>
    <recommendedName>
        <fullName evidence="6">Ion-translocating oxidoreductase complex subunit G</fullName>
        <ecNumber evidence="6">7.-.-.-</ecNumber>
    </recommendedName>
    <alternativeName>
        <fullName evidence="6">Rnf electron transport complex subunit G</fullName>
    </alternativeName>
</protein>
<dbReference type="GO" id="GO:0009055">
    <property type="term" value="F:electron transfer activity"/>
    <property type="evidence" value="ECO:0007669"/>
    <property type="project" value="InterPro"/>
</dbReference>
<dbReference type="InterPro" id="IPR010209">
    <property type="entry name" value="Ion_transpt_RnfG/RsxG"/>
</dbReference>
<keyword evidence="6" id="KW-0472">Membrane</keyword>
<keyword evidence="2 6" id="KW-0597">Phosphoprotein</keyword>
<dbReference type="EC" id="7.-.-.-" evidence="6"/>
<evidence type="ECO:0000256" key="1">
    <source>
        <dbReference type="ARBA" id="ARBA00022448"/>
    </source>
</evidence>
<name>A0A1W1UMH1_PEPAS</name>
<evidence type="ECO:0000259" key="7">
    <source>
        <dbReference type="SMART" id="SM00900"/>
    </source>
</evidence>
<keyword evidence="6" id="KW-1133">Transmembrane helix</keyword>
<evidence type="ECO:0000256" key="5">
    <source>
        <dbReference type="ARBA" id="ARBA00022982"/>
    </source>
</evidence>
<keyword evidence="9" id="KW-1185">Reference proteome</keyword>
<dbReference type="InterPro" id="IPR007329">
    <property type="entry name" value="FMN-bd"/>
</dbReference>
<evidence type="ECO:0000256" key="4">
    <source>
        <dbReference type="ARBA" id="ARBA00022643"/>
    </source>
</evidence>
<dbReference type="HAMAP" id="MF_00479">
    <property type="entry name" value="RsxG_RnfG"/>
    <property type="match status" value="1"/>
</dbReference>
<comment type="cofactor">
    <cofactor evidence="6">
        <name>FMN</name>
        <dbReference type="ChEBI" id="CHEBI:58210"/>
    </cofactor>
</comment>
<dbReference type="RefSeq" id="WP_084230122.1">
    <property type="nucleotide sequence ID" value="NZ_FWWR01000009.1"/>
</dbReference>
<keyword evidence="6" id="KW-1278">Translocase</keyword>
<keyword evidence="4 6" id="KW-0288">FMN</keyword>
<dbReference type="OrthoDB" id="9794010at2"/>
<dbReference type="PANTHER" id="PTHR36118">
    <property type="entry name" value="ION-TRANSLOCATING OXIDOREDUCTASE COMPLEX SUBUNIT G"/>
    <property type="match status" value="1"/>
</dbReference>
<comment type="function">
    <text evidence="6">Part of a membrane-bound complex that couples electron transfer with translocation of ions across the membrane.</text>
</comment>
<dbReference type="Proteomes" id="UP000192368">
    <property type="component" value="Unassembled WGS sequence"/>
</dbReference>
<dbReference type="Pfam" id="PF04205">
    <property type="entry name" value="FMN_bind"/>
    <property type="match status" value="1"/>
</dbReference>
<evidence type="ECO:0000256" key="2">
    <source>
        <dbReference type="ARBA" id="ARBA00022553"/>
    </source>
</evidence>
<dbReference type="GO" id="GO:0022900">
    <property type="term" value="P:electron transport chain"/>
    <property type="evidence" value="ECO:0007669"/>
    <property type="project" value="UniProtKB-UniRule"/>
</dbReference>
<gene>
    <name evidence="6" type="primary">rnfG</name>
    <name evidence="8" type="ORF">SAMN00017477_0442</name>
</gene>
<evidence type="ECO:0000256" key="3">
    <source>
        <dbReference type="ARBA" id="ARBA00022630"/>
    </source>
</evidence>
<accession>A0A1W1UMH1</accession>
<keyword evidence="1 6" id="KW-0813">Transport</keyword>
<keyword evidence="6" id="KW-0812">Transmembrane</keyword>
<sequence length="194" mass="21069">MSEPVKFGAILLLFCAISAGLLAFVNSMTVDVIAQAQLEQTLNSYKTIFGDEADAFEEYDQDKLDKIKEKYPEIEAIFVAEKAGQKVGYGVNVTTNGFGGAMTNALGIKIEGDEILGYRNITHQETKGFGTQITEESYISSYKGKSVSEELVLSKDPKAPNEIMQISGATVSSKGVFEGDKIVAEVYNNILKAE</sequence>
<organism evidence="8 9">
    <name type="scientific">Peptoniphilus asaccharolyticus DSM 20463</name>
    <dbReference type="NCBI Taxonomy" id="573058"/>
    <lineage>
        <taxon>Bacteria</taxon>
        <taxon>Bacillati</taxon>
        <taxon>Bacillota</taxon>
        <taxon>Tissierellia</taxon>
        <taxon>Tissierellales</taxon>
        <taxon>Peptoniphilaceae</taxon>
        <taxon>Peptoniphilus</taxon>
    </lineage>
</organism>
<evidence type="ECO:0000313" key="9">
    <source>
        <dbReference type="Proteomes" id="UP000192368"/>
    </source>
</evidence>
<dbReference type="PIRSF" id="PIRSF006091">
    <property type="entry name" value="E_trnsport_RnfG"/>
    <property type="match status" value="1"/>
</dbReference>
<comment type="subcellular location">
    <subcellularLocation>
        <location evidence="6">Cell membrane</location>
        <topology evidence="6">Single-pass membrane protein</topology>
    </subcellularLocation>
</comment>
<evidence type="ECO:0000256" key="6">
    <source>
        <dbReference type="HAMAP-Rule" id="MF_00479"/>
    </source>
</evidence>
<keyword evidence="3 6" id="KW-0285">Flavoprotein</keyword>
<dbReference type="PANTHER" id="PTHR36118:SF1">
    <property type="entry name" value="ION-TRANSLOCATING OXIDOREDUCTASE COMPLEX SUBUNIT G"/>
    <property type="match status" value="1"/>
</dbReference>
<keyword evidence="6" id="KW-1003">Cell membrane</keyword>
<dbReference type="AlphaFoldDB" id="A0A1W1UMH1"/>